<dbReference type="Gene3D" id="3.60.10.10">
    <property type="entry name" value="Endonuclease/exonuclease/phosphatase"/>
    <property type="match status" value="1"/>
</dbReference>
<dbReference type="GO" id="GO:0003824">
    <property type="term" value="F:catalytic activity"/>
    <property type="evidence" value="ECO:0007669"/>
    <property type="project" value="InterPro"/>
</dbReference>
<proteinExistence type="predicted"/>
<gene>
    <name evidence="2" type="ORF">AVEN_84228_1</name>
</gene>
<reference evidence="2 3" key="1">
    <citation type="journal article" date="2019" name="Sci. Rep.">
        <title>Orb-weaving spider Araneus ventricosus genome elucidates the spidroin gene catalogue.</title>
        <authorList>
            <person name="Kono N."/>
            <person name="Nakamura H."/>
            <person name="Ohtoshi R."/>
            <person name="Moran D.A.P."/>
            <person name="Shinohara A."/>
            <person name="Yoshida Y."/>
            <person name="Fujiwara M."/>
            <person name="Mori M."/>
            <person name="Tomita M."/>
            <person name="Arakawa K."/>
        </authorList>
    </citation>
    <scope>NUCLEOTIDE SEQUENCE [LARGE SCALE GENOMIC DNA]</scope>
</reference>
<comment type="caution">
    <text evidence="2">The sequence shown here is derived from an EMBL/GenBank/DDBJ whole genome shotgun (WGS) entry which is preliminary data.</text>
</comment>
<dbReference type="SUPFAM" id="SSF56219">
    <property type="entry name" value="DNase I-like"/>
    <property type="match status" value="1"/>
</dbReference>
<dbReference type="EMBL" id="BGPR01005260">
    <property type="protein sequence ID" value="GBN08401.1"/>
    <property type="molecule type" value="Genomic_DNA"/>
</dbReference>
<protein>
    <recommendedName>
        <fullName evidence="1">Endonuclease/exonuclease/phosphatase domain-containing protein</fullName>
    </recommendedName>
</protein>
<evidence type="ECO:0000259" key="1">
    <source>
        <dbReference type="Pfam" id="PF14529"/>
    </source>
</evidence>
<dbReference type="AlphaFoldDB" id="A0A4Y2L179"/>
<evidence type="ECO:0000313" key="3">
    <source>
        <dbReference type="Proteomes" id="UP000499080"/>
    </source>
</evidence>
<dbReference type="InterPro" id="IPR005135">
    <property type="entry name" value="Endo/exonuclease/phosphatase"/>
</dbReference>
<dbReference type="OrthoDB" id="6437038at2759"/>
<name>A0A4Y2L179_ARAVE</name>
<sequence>MLVRHLSDHIVAVDLAVGNACVTVVSFHFPTSLNQTRLVWELEGVLDLLQTRNILIAGDANVRSTLWGPELPDHRPQDEGGPLIELILARNLLIWNNSDSLSTFETERGKSWIDVTLSSQSLYHRKGNWDVHRTILSDNNPITFTINGITCAPPGRSCLSQRQRLKLAKATKNSFSRFNQKWRTSRPRRSWNIGSSGLICLLNKQVLFVFHGTCQGLNPPVGQRTGDTA</sequence>
<dbReference type="Proteomes" id="UP000499080">
    <property type="component" value="Unassembled WGS sequence"/>
</dbReference>
<dbReference type="Pfam" id="PF14529">
    <property type="entry name" value="Exo_endo_phos_2"/>
    <property type="match status" value="1"/>
</dbReference>
<feature type="domain" description="Endonuclease/exonuclease/phosphatase" evidence="1">
    <location>
        <begin position="24"/>
        <end position="142"/>
    </location>
</feature>
<keyword evidence="3" id="KW-1185">Reference proteome</keyword>
<organism evidence="2 3">
    <name type="scientific">Araneus ventricosus</name>
    <name type="common">Orbweaver spider</name>
    <name type="synonym">Epeira ventricosa</name>
    <dbReference type="NCBI Taxonomy" id="182803"/>
    <lineage>
        <taxon>Eukaryota</taxon>
        <taxon>Metazoa</taxon>
        <taxon>Ecdysozoa</taxon>
        <taxon>Arthropoda</taxon>
        <taxon>Chelicerata</taxon>
        <taxon>Arachnida</taxon>
        <taxon>Araneae</taxon>
        <taxon>Araneomorphae</taxon>
        <taxon>Entelegynae</taxon>
        <taxon>Araneoidea</taxon>
        <taxon>Araneidae</taxon>
        <taxon>Araneus</taxon>
    </lineage>
</organism>
<evidence type="ECO:0000313" key="2">
    <source>
        <dbReference type="EMBL" id="GBN08401.1"/>
    </source>
</evidence>
<dbReference type="InterPro" id="IPR036691">
    <property type="entry name" value="Endo/exonu/phosph_ase_sf"/>
</dbReference>
<accession>A0A4Y2L179</accession>